<accession>A0AAD6ZAB3</accession>
<gene>
    <name evidence="2" type="ORF">DFH08DRAFT_896240</name>
</gene>
<comment type="caution">
    <text evidence="2">The sequence shown here is derived from an EMBL/GenBank/DDBJ whole genome shotgun (WGS) entry which is preliminary data.</text>
</comment>
<feature type="transmembrane region" description="Helical" evidence="1">
    <location>
        <begin position="12"/>
        <end position="32"/>
    </location>
</feature>
<keyword evidence="3" id="KW-1185">Reference proteome</keyword>
<name>A0AAD6ZAB3_9AGAR</name>
<evidence type="ECO:0000256" key="1">
    <source>
        <dbReference type="SAM" id="Phobius"/>
    </source>
</evidence>
<keyword evidence="1" id="KW-1133">Transmembrane helix</keyword>
<dbReference type="Proteomes" id="UP001218218">
    <property type="component" value="Unassembled WGS sequence"/>
</dbReference>
<proteinExistence type="predicted"/>
<keyword evidence="1" id="KW-0472">Membrane</keyword>
<evidence type="ECO:0000313" key="2">
    <source>
        <dbReference type="EMBL" id="KAJ7312941.1"/>
    </source>
</evidence>
<dbReference type="EMBL" id="JARIHO010000069">
    <property type="protein sequence ID" value="KAJ7312941.1"/>
    <property type="molecule type" value="Genomic_DNA"/>
</dbReference>
<dbReference type="AlphaFoldDB" id="A0AAD6ZAB3"/>
<keyword evidence="1" id="KW-0812">Transmembrane</keyword>
<evidence type="ECO:0000313" key="3">
    <source>
        <dbReference type="Proteomes" id="UP001218218"/>
    </source>
</evidence>
<reference evidence="2" key="1">
    <citation type="submission" date="2023-03" db="EMBL/GenBank/DDBJ databases">
        <title>Massive genome expansion in bonnet fungi (Mycena s.s.) driven by repeated elements and novel gene families across ecological guilds.</title>
        <authorList>
            <consortium name="Lawrence Berkeley National Laboratory"/>
            <person name="Harder C.B."/>
            <person name="Miyauchi S."/>
            <person name="Viragh M."/>
            <person name="Kuo A."/>
            <person name="Thoen E."/>
            <person name="Andreopoulos B."/>
            <person name="Lu D."/>
            <person name="Skrede I."/>
            <person name="Drula E."/>
            <person name="Henrissat B."/>
            <person name="Morin E."/>
            <person name="Kohler A."/>
            <person name="Barry K."/>
            <person name="LaButti K."/>
            <person name="Morin E."/>
            <person name="Salamov A."/>
            <person name="Lipzen A."/>
            <person name="Mereny Z."/>
            <person name="Hegedus B."/>
            <person name="Baldrian P."/>
            <person name="Stursova M."/>
            <person name="Weitz H."/>
            <person name="Taylor A."/>
            <person name="Grigoriev I.V."/>
            <person name="Nagy L.G."/>
            <person name="Martin F."/>
            <person name="Kauserud H."/>
        </authorList>
    </citation>
    <scope>NUCLEOTIDE SEQUENCE</scope>
    <source>
        <strain evidence="2">CBHHK002</strain>
    </source>
</reference>
<sequence>MSALCSLFFTTFYWLYSALPMFLLLAVFCTPSPNCFVRFTRRPLHFPGGIIGNPLHRSFYATRAITFRAITFGFSHFVPRHMISPKRII</sequence>
<protein>
    <submittedName>
        <fullName evidence="2">Uncharacterized protein</fullName>
    </submittedName>
</protein>
<organism evidence="2 3">
    <name type="scientific">Mycena albidolilacea</name>
    <dbReference type="NCBI Taxonomy" id="1033008"/>
    <lineage>
        <taxon>Eukaryota</taxon>
        <taxon>Fungi</taxon>
        <taxon>Dikarya</taxon>
        <taxon>Basidiomycota</taxon>
        <taxon>Agaricomycotina</taxon>
        <taxon>Agaricomycetes</taxon>
        <taxon>Agaricomycetidae</taxon>
        <taxon>Agaricales</taxon>
        <taxon>Marasmiineae</taxon>
        <taxon>Mycenaceae</taxon>
        <taxon>Mycena</taxon>
    </lineage>
</organism>